<evidence type="ECO:0000256" key="3">
    <source>
        <dbReference type="ARBA" id="ARBA00022989"/>
    </source>
</evidence>
<dbReference type="GO" id="GO:0005375">
    <property type="term" value="F:copper ion transmembrane transporter activity"/>
    <property type="evidence" value="ECO:0007669"/>
    <property type="project" value="InterPro"/>
</dbReference>
<feature type="region of interest" description="Disordered" evidence="5">
    <location>
        <begin position="853"/>
        <end position="883"/>
    </location>
</feature>
<reference evidence="9" key="1">
    <citation type="submission" date="2021-01" db="EMBL/GenBank/DDBJ databases">
        <authorList>
            <person name="Corre E."/>
            <person name="Pelletier E."/>
            <person name="Niang G."/>
            <person name="Scheremetjew M."/>
            <person name="Finn R."/>
            <person name="Kale V."/>
            <person name="Holt S."/>
            <person name="Cochrane G."/>
            <person name="Meng A."/>
            <person name="Brown T."/>
            <person name="Cohen L."/>
        </authorList>
    </citation>
    <scope>NUCLEOTIDE SEQUENCE</scope>
    <source>
        <strain evidence="9">CCMP3105</strain>
    </source>
</reference>
<feature type="chain" id="PRO_5031328622" description="HMA domain-containing protein" evidence="7">
    <location>
        <begin position="21"/>
        <end position="883"/>
    </location>
</feature>
<dbReference type="PANTHER" id="PTHR40855:SF1">
    <property type="entry name" value="CLAVAMINATE SYNTHASE-LIKE PROTEIN"/>
    <property type="match status" value="1"/>
</dbReference>
<dbReference type="EMBL" id="HBNR01032434">
    <property type="protein sequence ID" value="CAE4587064.1"/>
    <property type="molecule type" value="Transcribed_RNA"/>
</dbReference>
<dbReference type="PANTHER" id="PTHR40855">
    <property type="entry name" value="DIOX_N DOMAIN-CONTAINING PROTEIN"/>
    <property type="match status" value="1"/>
</dbReference>
<dbReference type="Pfam" id="PF04145">
    <property type="entry name" value="Ctr"/>
    <property type="match status" value="1"/>
</dbReference>
<evidence type="ECO:0000256" key="4">
    <source>
        <dbReference type="ARBA" id="ARBA00023136"/>
    </source>
</evidence>
<dbReference type="InterPro" id="IPR036163">
    <property type="entry name" value="HMA_dom_sf"/>
</dbReference>
<evidence type="ECO:0000259" key="8">
    <source>
        <dbReference type="PROSITE" id="PS50846"/>
    </source>
</evidence>
<evidence type="ECO:0000256" key="2">
    <source>
        <dbReference type="ARBA" id="ARBA00022692"/>
    </source>
</evidence>
<proteinExistence type="predicted"/>
<protein>
    <recommendedName>
        <fullName evidence="8">HMA domain-containing protein</fullName>
    </recommendedName>
</protein>
<comment type="subcellular location">
    <subcellularLocation>
        <location evidence="1">Membrane</location>
    </subcellularLocation>
</comment>
<feature type="domain" description="HMA" evidence="8">
    <location>
        <begin position="761"/>
        <end position="837"/>
    </location>
</feature>
<dbReference type="InterPro" id="IPR006121">
    <property type="entry name" value="HMA_dom"/>
</dbReference>
<evidence type="ECO:0000256" key="7">
    <source>
        <dbReference type="SAM" id="SignalP"/>
    </source>
</evidence>
<dbReference type="SUPFAM" id="SSF55008">
    <property type="entry name" value="HMA, heavy metal-associated domain"/>
    <property type="match status" value="1"/>
</dbReference>
<dbReference type="InterPro" id="IPR007274">
    <property type="entry name" value="Cop_transporter"/>
</dbReference>
<feature type="transmembrane region" description="Helical" evidence="6">
    <location>
        <begin position="631"/>
        <end position="650"/>
    </location>
</feature>
<evidence type="ECO:0000256" key="1">
    <source>
        <dbReference type="ARBA" id="ARBA00004370"/>
    </source>
</evidence>
<dbReference type="GO" id="GO:0046872">
    <property type="term" value="F:metal ion binding"/>
    <property type="evidence" value="ECO:0007669"/>
    <property type="project" value="InterPro"/>
</dbReference>
<organism evidence="9">
    <name type="scientific">Alexandrium monilatum</name>
    <dbReference type="NCBI Taxonomy" id="311494"/>
    <lineage>
        <taxon>Eukaryota</taxon>
        <taxon>Sar</taxon>
        <taxon>Alveolata</taxon>
        <taxon>Dinophyceae</taxon>
        <taxon>Gonyaulacales</taxon>
        <taxon>Pyrocystaceae</taxon>
        <taxon>Alexandrium</taxon>
    </lineage>
</organism>
<evidence type="ECO:0000313" key="9">
    <source>
        <dbReference type="EMBL" id="CAE4587064.1"/>
    </source>
</evidence>
<gene>
    <name evidence="9" type="ORF">AMON00008_LOCUS22240</name>
</gene>
<sequence>MASPLLLAGWLAALAAGAGAAGADGAAVSRGRRGLSRFSLAELQALTPDTRTRLRRVLRAEGAVLLTDIPGYSATASEALDAVGDCFRHLEATVSRPEEIAAGASRPVASPALLRGGVERWTMATSTRAGAPGPLPDWAVRECPALGGSAERLRSFVSLLLLHFAHSADTAAASGSLAPEAASEATPARKVSSSPARLEPAGAQLPGTALEELVRRGTLLEHFHRYRRGPEQGSAANSRRPLSMHTDAGLLQALAVRWRSTPGSPAAERAAVGLEVELPGGLVVAAEEEVASGPRAREGGEQAGGLLLLLGQASQEWLPHLRLRAAPHALAAAAPSPHETGAGAGSLADRLVYGVMVLPPDDWPLVAPGAGNATFGEWWHRAQLAVGGGSERQVRIAEEVDVDGSQGCLSAGLLQRQLQDAAQTCPAGSIYCWMQCQAVPSDLKCKAERAICMSSTTGKICPEDGSHDASCKPACPAGGSFSFEVLGAGEREVNGGYRSNGWAGSRRSYVKPPSQGALRAEIAWDDYWASDTFGQWVLFVPGYKNGAALYYVDSMDESPPKSGWHAAAGAVPVPTIDFNHSGHDTPILPGEGFCNGVLTDMHMLGFTFTGEETPCLVYLFQGWHLTDSVRFWGAWIVTVLAGIFAEWLVAVRRWEATWRPVPKAAVGRFSPRRIVRQAGRLMLYALTRTMGYIVMLFAMTYSAELFIAVLIGLTIGYACFNLTSPPGEDISLCCQAGSQGGRRQLQASASLVDGQADNGSLVLRFEVKGMTCDACCGTVRRAVGTLDCVRCVMGLSLATGLLEVCLTAADGDIAAATLEHDADMIKTAVEDVGFQAKLLGPLERGIGDAGAGASSGLPGTARGNPGSEAASGSAMATPLILGR</sequence>
<dbReference type="GO" id="GO:0016020">
    <property type="term" value="C:membrane"/>
    <property type="evidence" value="ECO:0007669"/>
    <property type="project" value="UniProtKB-SubCell"/>
</dbReference>
<feature type="region of interest" description="Disordered" evidence="5">
    <location>
        <begin position="178"/>
        <end position="201"/>
    </location>
</feature>
<name>A0A7S4QLB2_9DINO</name>
<evidence type="ECO:0000256" key="5">
    <source>
        <dbReference type="SAM" id="MobiDB-lite"/>
    </source>
</evidence>
<keyword evidence="7" id="KW-0732">Signal</keyword>
<dbReference type="Gene3D" id="3.30.70.100">
    <property type="match status" value="1"/>
</dbReference>
<feature type="signal peptide" evidence="7">
    <location>
        <begin position="1"/>
        <end position="20"/>
    </location>
</feature>
<keyword evidence="4 6" id="KW-0472">Membrane</keyword>
<dbReference type="AlphaFoldDB" id="A0A7S4QLB2"/>
<dbReference type="CDD" id="cd00371">
    <property type="entry name" value="HMA"/>
    <property type="match status" value="1"/>
</dbReference>
<keyword evidence="3 6" id="KW-1133">Transmembrane helix</keyword>
<dbReference type="PROSITE" id="PS50846">
    <property type="entry name" value="HMA_2"/>
    <property type="match status" value="1"/>
</dbReference>
<evidence type="ECO:0000256" key="6">
    <source>
        <dbReference type="SAM" id="Phobius"/>
    </source>
</evidence>
<accession>A0A7S4QLB2</accession>
<keyword evidence="2 6" id="KW-0812">Transmembrane</keyword>